<evidence type="ECO:0000313" key="3">
    <source>
        <dbReference type="Proteomes" id="UP001500064"/>
    </source>
</evidence>
<dbReference type="Proteomes" id="UP001500064">
    <property type="component" value="Unassembled WGS sequence"/>
</dbReference>
<keyword evidence="3" id="KW-1185">Reference proteome</keyword>
<evidence type="ECO:0000256" key="1">
    <source>
        <dbReference type="SAM" id="MobiDB-lite"/>
    </source>
</evidence>
<protein>
    <submittedName>
        <fullName evidence="2">Uncharacterized protein</fullName>
    </submittedName>
</protein>
<name>A0ABP4QZI5_9ACTN</name>
<proteinExistence type="predicted"/>
<organism evidence="2 3">
    <name type="scientific">Nonomuraea maheshkhaliensis</name>
    <dbReference type="NCBI Taxonomy" id="419590"/>
    <lineage>
        <taxon>Bacteria</taxon>
        <taxon>Bacillati</taxon>
        <taxon>Actinomycetota</taxon>
        <taxon>Actinomycetes</taxon>
        <taxon>Streptosporangiales</taxon>
        <taxon>Streptosporangiaceae</taxon>
        <taxon>Nonomuraea</taxon>
    </lineage>
</organism>
<feature type="compositionally biased region" description="Basic residues" evidence="1">
    <location>
        <begin position="135"/>
        <end position="148"/>
    </location>
</feature>
<feature type="compositionally biased region" description="Low complexity" evidence="1">
    <location>
        <begin position="103"/>
        <end position="112"/>
    </location>
</feature>
<comment type="caution">
    <text evidence="2">The sequence shown here is derived from an EMBL/GenBank/DDBJ whole genome shotgun (WGS) entry which is preliminary data.</text>
</comment>
<sequence length="193" mass="20520">MAAQRYFAAGDADPSGALIDGVLPMPIHLPALIGAILPAWGLPVNASESLAWLSRYRTYQALRPLWRALCIALTPAGPALVETGDGTRSPPASLPPGHRDQGRPPGADAAPRPGHRHARAHQRRPGRGERPGPGRPRRGRRAPRRLHAKALGATAVSGPASHTPGGGDLDSDTVFLRDVARAFHRLERQSHHG</sequence>
<dbReference type="EMBL" id="BAAAMU010000013">
    <property type="protein sequence ID" value="GAA1625825.1"/>
    <property type="molecule type" value="Genomic_DNA"/>
</dbReference>
<feature type="region of interest" description="Disordered" evidence="1">
    <location>
        <begin position="81"/>
        <end position="171"/>
    </location>
</feature>
<reference evidence="3" key="1">
    <citation type="journal article" date="2019" name="Int. J. Syst. Evol. Microbiol.">
        <title>The Global Catalogue of Microorganisms (GCM) 10K type strain sequencing project: providing services to taxonomists for standard genome sequencing and annotation.</title>
        <authorList>
            <consortium name="The Broad Institute Genomics Platform"/>
            <consortium name="The Broad Institute Genome Sequencing Center for Infectious Disease"/>
            <person name="Wu L."/>
            <person name="Ma J."/>
        </authorList>
    </citation>
    <scope>NUCLEOTIDE SEQUENCE [LARGE SCALE GENOMIC DNA]</scope>
    <source>
        <strain evidence="3">JCM 13929</strain>
    </source>
</reference>
<gene>
    <name evidence="2" type="ORF">GCM10009733_023120</name>
</gene>
<evidence type="ECO:0000313" key="2">
    <source>
        <dbReference type="EMBL" id="GAA1625825.1"/>
    </source>
</evidence>
<feature type="compositionally biased region" description="Basic residues" evidence="1">
    <location>
        <begin position="113"/>
        <end position="125"/>
    </location>
</feature>
<accession>A0ABP4QZI5</accession>